<feature type="region of interest" description="Disordered" evidence="1">
    <location>
        <begin position="155"/>
        <end position="176"/>
    </location>
</feature>
<name>A0A2S2C2P8_9NOCA</name>
<keyword evidence="4" id="KW-1185">Reference proteome</keyword>
<dbReference type="InterPro" id="IPR023631">
    <property type="entry name" value="Amidase_dom"/>
</dbReference>
<dbReference type="AlphaFoldDB" id="A0A2S2C2P8"/>
<feature type="domain" description="Amidase" evidence="2">
    <location>
        <begin position="45"/>
        <end position="491"/>
    </location>
</feature>
<dbReference type="Gene3D" id="3.90.1300.10">
    <property type="entry name" value="Amidase signature (AS) domain"/>
    <property type="match status" value="1"/>
</dbReference>
<dbReference type="Pfam" id="PF01425">
    <property type="entry name" value="Amidase"/>
    <property type="match status" value="1"/>
</dbReference>
<dbReference type="PANTHER" id="PTHR11895:SF170">
    <property type="entry name" value="AMIDASE"/>
    <property type="match status" value="1"/>
</dbReference>
<organism evidence="3 4">
    <name type="scientific">Rhodococcus oxybenzonivorans</name>
    <dbReference type="NCBI Taxonomy" id="1990687"/>
    <lineage>
        <taxon>Bacteria</taxon>
        <taxon>Bacillati</taxon>
        <taxon>Actinomycetota</taxon>
        <taxon>Actinomycetes</taxon>
        <taxon>Mycobacteriales</taxon>
        <taxon>Nocardiaceae</taxon>
        <taxon>Rhodococcus</taxon>
    </lineage>
</organism>
<dbReference type="Gene3D" id="1.10.20.60">
    <property type="entry name" value="Glu-tRNAGln amidotransferase C subunit, N-terminal domain"/>
    <property type="match status" value="1"/>
</dbReference>
<evidence type="ECO:0000313" key="4">
    <source>
        <dbReference type="Proteomes" id="UP000245711"/>
    </source>
</evidence>
<dbReference type="NCBIfam" id="NF005565">
    <property type="entry name" value="PRK07235.1"/>
    <property type="match status" value="1"/>
</dbReference>
<dbReference type="EMBL" id="CP021354">
    <property type="protein sequence ID" value="AWK75155.1"/>
    <property type="molecule type" value="Genomic_DNA"/>
</dbReference>
<evidence type="ECO:0000313" key="3">
    <source>
        <dbReference type="EMBL" id="AWK75155.1"/>
    </source>
</evidence>
<dbReference type="OrthoDB" id="182039at2"/>
<dbReference type="RefSeq" id="WP_109334669.1">
    <property type="nucleotide sequence ID" value="NZ_CP021354.1"/>
</dbReference>
<dbReference type="InterPro" id="IPR020556">
    <property type="entry name" value="Amidase_CS"/>
</dbReference>
<dbReference type="SUPFAM" id="SSF75304">
    <property type="entry name" value="Amidase signature (AS) enzymes"/>
    <property type="match status" value="1"/>
</dbReference>
<evidence type="ECO:0000259" key="2">
    <source>
        <dbReference type="Pfam" id="PF01425"/>
    </source>
</evidence>
<proteinExistence type="predicted"/>
<reference evidence="3 4" key="1">
    <citation type="submission" date="2017-05" db="EMBL/GenBank/DDBJ databases">
        <title>Isolation of Rhodococcus sp. S2-17 biodegrading of BP-3.</title>
        <authorList>
            <person name="Lee Y."/>
            <person name="Kim K.H."/>
            <person name="Chun B.H."/>
            <person name="Jung H.S."/>
            <person name="Jeon C.O."/>
        </authorList>
    </citation>
    <scope>NUCLEOTIDE SEQUENCE [LARGE SCALE GENOMIC DNA]</scope>
    <source>
        <strain evidence="3 4">S2-17</strain>
    </source>
</reference>
<dbReference type="PROSITE" id="PS00571">
    <property type="entry name" value="AMIDASES"/>
    <property type="match status" value="1"/>
</dbReference>
<evidence type="ECO:0000256" key="1">
    <source>
        <dbReference type="SAM" id="MobiDB-lite"/>
    </source>
</evidence>
<dbReference type="Proteomes" id="UP000245711">
    <property type="component" value="Chromosome"/>
</dbReference>
<dbReference type="KEGG" id="roz:CBI38_29985"/>
<dbReference type="InterPro" id="IPR036928">
    <property type="entry name" value="AS_sf"/>
</dbReference>
<gene>
    <name evidence="3" type="ORF">CBI38_29985</name>
</gene>
<sequence length="517" mass="53839">MSTLPPPDSARLAALDRHFRFGLSAAELEEFAPAVEASLGASTAVENLYRRSAPPTPQREWAPAAPERNRLGAWYVTTEIAGAPDGPLSGKTVAVKDNVAVAGVPMMNGSRTVEGFIPRRDATVVRRLLDAGATITGKAVCEDLCFSGASFTSQPAPVRNPWDPTRNSGGSSSGSGALVGNGDVDMAVGGDQGGSIRIPAAFCGTVGHKPTHGLVPYTGAFPIERTIDHLGPITRTVADAAVMLGVLAGPDGADPRQPTVIEVVDYLSAITQSASGLRVGVVTEGFGTPVSDPDVDAAVRAAVDVLRGAGLAAEEVSIPWHLDAMHVWNVIATEGAAYQMLDGNAYGMNTDGFYDPELVAHFAAQRLHRGHELSKTVKLVGLSGRYTFEVGGGKYYAMARQLVPELRAAYDAALTRFDVLVMPTVPYTAQQIPPADAGLADYLHVALSMVGNTAPFDVTGHPACSVPAGLVGGLPTGLMIVGKRFDDATVLRVAHTYEHAVGAFPSPPAAATARSFA</sequence>
<dbReference type="InterPro" id="IPR000120">
    <property type="entry name" value="Amidase"/>
</dbReference>
<dbReference type="GO" id="GO:0003824">
    <property type="term" value="F:catalytic activity"/>
    <property type="evidence" value="ECO:0007669"/>
    <property type="project" value="InterPro"/>
</dbReference>
<protein>
    <submittedName>
        <fullName evidence="3">Amidase</fullName>
    </submittedName>
</protein>
<dbReference type="PANTHER" id="PTHR11895">
    <property type="entry name" value="TRANSAMIDASE"/>
    <property type="match status" value="1"/>
</dbReference>
<accession>A0A2S2C2P8</accession>